<organism evidence="2">
    <name type="scientific">Geladintestivirus 1</name>
    <dbReference type="NCBI Taxonomy" id="3233133"/>
    <lineage>
        <taxon>Viruses</taxon>
        <taxon>Duplodnaviria</taxon>
        <taxon>Heunggongvirae</taxon>
        <taxon>Uroviricota</taxon>
        <taxon>Caudoviricetes</taxon>
        <taxon>Crassvirales</taxon>
    </lineage>
</organism>
<accession>A0AAU8MLG4</accession>
<dbReference type="EMBL" id="PP965498">
    <property type="protein sequence ID" value="XCO00426.1"/>
    <property type="molecule type" value="Genomic_DNA"/>
</dbReference>
<evidence type="ECO:0000313" key="4">
    <source>
        <dbReference type="EMBL" id="XCO00524.1"/>
    </source>
</evidence>
<name>A0AAU8MLG4_9CAUD</name>
<evidence type="ECO:0000313" key="2">
    <source>
        <dbReference type="EMBL" id="XCO00329.1"/>
    </source>
</evidence>
<dbReference type="EMBL" id="PP965499">
    <property type="protein sequence ID" value="XCO00524.1"/>
    <property type="molecule type" value="Genomic_DNA"/>
</dbReference>
<proteinExistence type="predicted"/>
<sequence length="116" mass="13842">MKKLLFIALSLIFLDVILLNIKAKTQTENEKLALQIDSLKQEKERYRQLSICLGNMVRDYYFYRDFDKDDLSRKTNVGVFFDDVICETPYYIMTDSLLNGDWSNFFDNDDKSWKLK</sequence>
<keyword evidence="1" id="KW-0175">Coiled coil</keyword>
<feature type="coiled-coil region" evidence="1">
    <location>
        <begin position="22"/>
        <end position="49"/>
    </location>
</feature>
<evidence type="ECO:0000256" key="1">
    <source>
        <dbReference type="SAM" id="Coils"/>
    </source>
</evidence>
<reference evidence="2" key="1">
    <citation type="submission" date="2024-06" db="EMBL/GenBank/DDBJ databases">
        <title>Intestivirid acquisition increases across infancy in a wild primate population.</title>
        <authorList>
            <person name="Schneider-Creas I.A."/>
            <person name="Moya I.L."/>
            <person name="Chiou K.L."/>
            <person name="Baniel A."/>
            <person name="Azanaw Haile A."/>
            <person name="Kebede F."/>
            <person name="Abebe B."/>
            <person name="Snyder-Mackler N."/>
            <person name="Varsani A."/>
        </authorList>
    </citation>
    <scope>NUCLEOTIDE SEQUENCE</scope>
    <source>
        <strain evidence="2">Int_RNL_2016_0117_DIX</strain>
        <strain evidence="4">Int_RNL_2017_0546_COW</strain>
        <strain evidence="3">Int_RNL_2018_0945_COW</strain>
    </source>
</reference>
<evidence type="ECO:0000313" key="3">
    <source>
        <dbReference type="EMBL" id="XCO00426.1"/>
    </source>
</evidence>
<protein>
    <submittedName>
        <fullName evidence="2">Uncharacterized protein</fullName>
    </submittedName>
</protein>
<dbReference type="EMBL" id="PP965497">
    <property type="protein sequence ID" value="XCO00329.1"/>
    <property type="molecule type" value="Genomic_DNA"/>
</dbReference>